<keyword evidence="4" id="KW-0378">Hydrolase</keyword>
<feature type="domain" description="EAL" evidence="2">
    <location>
        <begin position="423"/>
        <end position="676"/>
    </location>
</feature>
<dbReference type="Pfam" id="PF00990">
    <property type="entry name" value="GGDEF"/>
    <property type="match status" value="1"/>
</dbReference>
<dbReference type="InterPro" id="IPR035919">
    <property type="entry name" value="EAL_sf"/>
</dbReference>
<keyword evidence="5" id="KW-1185">Reference proteome</keyword>
<protein>
    <submittedName>
        <fullName evidence="4">Cyclic di-GMP phosphodiesterase</fullName>
        <ecNumber evidence="4">3.1.4.52</ecNumber>
    </submittedName>
</protein>
<evidence type="ECO:0000313" key="4">
    <source>
        <dbReference type="EMBL" id="TKC92474.1"/>
    </source>
</evidence>
<dbReference type="InterPro" id="IPR001633">
    <property type="entry name" value="EAL_dom"/>
</dbReference>
<evidence type="ECO:0000313" key="5">
    <source>
        <dbReference type="Proteomes" id="UP000305539"/>
    </source>
</evidence>
<dbReference type="InterPro" id="IPR029787">
    <property type="entry name" value="Nucleotide_cyclase"/>
</dbReference>
<organism evidence="4 5">
    <name type="scientific">Trinickia terrae</name>
    <dbReference type="NCBI Taxonomy" id="2571161"/>
    <lineage>
        <taxon>Bacteria</taxon>
        <taxon>Pseudomonadati</taxon>
        <taxon>Pseudomonadota</taxon>
        <taxon>Betaproteobacteria</taxon>
        <taxon>Burkholderiales</taxon>
        <taxon>Burkholderiaceae</taxon>
        <taxon>Trinickia</taxon>
    </lineage>
</organism>
<dbReference type="Proteomes" id="UP000305539">
    <property type="component" value="Unassembled WGS sequence"/>
</dbReference>
<dbReference type="PROSITE" id="PS50887">
    <property type="entry name" value="GGDEF"/>
    <property type="match status" value="1"/>
</dbReference>
<sequence>MTFSLINSQYTDKTRQTSSQDDQLTLYTLFGTTRPRWRLTSDSNTLELAAFADAPAAPAAAAVALPREEAQRIRRLTGVTAHLAVDVSFYGKPLRLDLVGKKLSPAEWAGTAAPYDDSRAVARDRTHRLPFAEQVLAEVNSVVVILDRRGIIQRFNRLAEETTGMKEEDVVGKSAQALFISGDGASSGNIDSFFRHGKSSEVERYVKTLKGPRLYRFRNKFVKSGGGLDEVFLICSGADITDERSAQARLTELATTDALTGLPNRHAIHEKIRAAIDEAGDGQTGILFLDLDNFKKVNDHYGHAFGDQLLRDVSSAVKGCLAPGDTLARLGGDEFIVLSPAATLPALEATAQRIQERLCVPFDIGAVEVHTGSSIGIALAPRHGDSVESVIRSADVAMYVAKDSGKRAYRVFSPDMDKRVADYVWLNTNLRKGLEEKELVLHYQPRLCTRTSAVVGAEALLRWNSPERGQIAPAEFIPYAEESGLIAPLGRWVMDNAAEQAARWQAQGLDLRIAVNVSPRQLVDTAITAHFEEALRKARLARCTLDIELTESCLIENEAAAISLIKEFRKLGAEVHLDDFGSGYSSLSQLARIPFDAIKLDRSFITAIDVNPRSQVVVRSMVAVAQELNVEVLAEGVETPAEEDFLKAAGVDCVQGYLYGKPMPAAEFEAWLAGRRRLRLIA</sequence>
<evidence type="ECO:0000259" key="2">
    <source>
        <dbReference type="PROSITE" id="PS50883"/>
    </source>
</evidence>
<dbReference type="AlphaFoldDB" id="A0A4U1IFG3"/>
<dbReference type="FunFam" id="3.20.20.450:FF:000001">
    <property type="entry name" value="Cyclic di-GMP phosphodiesterase yahA"/>
    <property type="match status" value="1"/>
</dbReference>
<dbReference type="InterPro" id="IPR000014">
    <property type="entry name" value="PAS"/>
</dbReference>
<dbReference type="SUPFAM" id="SSF55785">
    <property type="entry name" value="PYP-like sensor domain (PAS domain)"/>
    <property type="match status" value="1"/>
</dbReference>
<comment type="caution">
    <text evidence="4">The sequence shown here is derived from an EMBL/GenBank/DDBJ whole genome shotgun (WGS) entry which is preliminary data.</text>
</comment>
<dbReference type="PROSITE" id="PS50112">
    <property type="entry name" value="PAS"/>
    <property type="match status" value="1"/>
</dbReference>
<dbReference type="InterPro" id="IPR052155">
    <property type="entry name" value="Biofilm_reg_signaling"/>
</dbReference>
<reference evidence="4 5" key="1">
    <citation type="submission" date="2019-04" db="EMBL/GenBank/DDBJ databases">
        <title>Trinickia sp. 7GSK02, isolated from subtropical forest soil.</title>
        <authorList>
            <person name="Gao Z.-H."/>
            <person name="Qiu L.-H."/>
        </authorList>
    </citation>
    <scope>NUCLEOTIDE SEQUENCE [LARGE SCALE GENOMIC DNA]</scope>
    <source>
        <strain evidence="4 5">7GSK02</strain>
    </source>
</reference>
<dbReference type="PANTHER" id="PTHR44757:SF11">
    <property type="entry name" value="CYCLIC DI-GMP PHOSPHODIESTERASE PDER"/>
    <property type="match status" value="1"/>
</dbReference>
<dbReference type="Pfam" id="PF13426">
    <property type="entry name" value="PAS_9"/>
    <property type="match status" value="1"/>
</dbReference>
<feature type="domain" description="PAS" evidence="1">
    <location>
        <begin position="128"/>
        <end position="174"/>
    </location>
</feature>
<dbReference type="InterPro" id="IPR000160">
    <property type="entry name" value="GGDEF_dom"/>
</dbReference>
<evidence type="ECO:0000259" key="1">
    <source>
        <dbReference type="PROSITE" id="PS50112"/>
    </source>
</evidence>
<dbReference type="CDD" id="cd01948">
    <property type="entry name" value="EAL"/>
    <property type="match status" value="1"/>
</dbReference>
<dbReference type="Gene3D" id="3.30.450.20">
    <property type="entry name" value="PAS domain"/>
    <property type="match status" value="1"/>
</dbReference>
<dbReference type="EMBL" id="SWJE01000001">
    <property type="protein sequence ID" value="TKC92474.1"/>
    <property type="molecule type" value="Genomic_DNA"/>
</dbReference>
<dbReference type="GO" id="GO:0071111">
    <property type="term" value="F:cyclic-guanylate-specific phosphodiesterase activity"/>
    <property type="evidence" value="ECO:0007669"/>
    <property type="project" value="UniProtKB-EC"/>
</dbReference>
<dbReference type="CDD" id="cd01949">
    <property type="entry name" value="GGDEF"/>
    <property type="match status" value="1"/>
</dbReference>
<feature type="domain" description="GGDEF" evidence="3">
    <location>
        <begin position="282"/>
        <end position="414"/>
    </location>
</feature>
<evidence type="ECO:0000259" key="3">
    <source>
        <dbReference type="PROSITE" id="PS50887"/>
    </source>
</evidence>
<proteinExistence type="predicted"/>
<dbReference type="SMART" id="SM00091">
    <property type="entry name" value="PAS"/>
    <property type="match status" value="1"/>
</dbReference>
<dbReference type="Gene3D" id="3.30.70.270">
    <property type="match status" value="1"/>
</dbReference>
<dbReference type="Gene3D" id="3.20.20.450">
    <property type="entry name" value="EAL domain"/>
    <property type="match status" value="1"/>
</dbReference>
<name>A0A4U1IFG3_9BURK</name>
<dbReference type="SUPFAM" id="SSF55073">
    <property type="entry name" value="Nucleotide cyclase"/>
    <property type="match status" value="1"/>
</dbReference>
<dbReference type="SMART" id="SM00267">
    <property type="entry name" value="GGDEF"/>
    <property type="match status" value="1"/>
</dbReference>
<dbReference type="RefSeq" id="WP_136892256.1">
    <property type="nucleotide sequence ID" value="NZ_SWJE01000001.1"/>
</dbReference>
<dbReference type="InterPro" id="IPR035965">
    <property type="entry name" value="PAS-like_dom_sf"/>
</dbReference>
<dbReference type="NCBIfam" id="TIGR00254">
    <property type="entry name" value="GGDEF"/>
    <property type="match status" value="1"/>
</dbReference>
<dbReference type="SMART" id="SM00052">
    <property type="entry name" value="EAL"/>
    <property type="match status" value="1"/>
</dbReference>
<dbReference type="Pfam" id="PF00563">
    <property type="entry name" value="EAL"/>
    <property type="match status" value="1"/>
</dbReference>
<accession>A0A4U1IFG3</accession>
<dbReference type="NCBIfam" id="TIGR00229">
    <property type="entry name" value="sensory_box"/>
    <property type="match status" value="1"/>
</dbReference>
<dbReference type="SUPFAM" id="SSF141868">
    <property type="entry name" value="EAL domain-like"/>
    <property type="match status" value="1"/>
</dbReference>
<dbReference type="EC" id="3.1.4.52" evidence="4"/>
<dbReference type="PANTHER" id="PTHR44757">
    <property type="entry name" value="DIGUANYLATE CYCLASE DGCP"/>
    <property type="match status" value="1"/>
</dbReference>
<dbReference type="PROSITE" id="PS50883">
    <property type="entry name" value="EAL"/>
    <property type="match status" value="1"/>
</dbReference>
<dbReference type="CDD" id="cd00130">
    <property type="entry name" value="PAS"/>
    <property type="match status" value="1"/>
</dbReference>
<dbReference type="NCBIfam" id="NF007474">
    <property type="entry name" value="PRK10060.1"/>
    <property type="match status" value="1"/>
</dbReference>
<dbReference type="OrthoDB" id="9813903at2"/>
<dbReference type="InterPro" id="IPR043128">
    <property type="entry name" value="Rev_trsase/Diguanyl_cyclase"/>
</dbReference>
<gene>
    <name evidence="4" type="primary">pdeR</name>
    <name evidence="4" type="ORF">FAZ69_02010</name>
</gene>